<feature type="compositionally biased region" description="Basic and acidic residues" evidence="2">
    <location>
        <begin position="645"/>
        <end position="681"/>
    </location>
</feature>
<dbReference type="Pfam" id="PF12927">
    <property type="entry name" value="DUF3835"/>
    <property type="match status" value="1"/>
</dbReference>
<reference evidence="5" key="1">
    <citation type="journal article" date="2014" name="Microb. Cell Fact.">
        <title>Exploiting Issatchenkia orientalis SD108 for succinic acid production.</title>
        <authorList>
            <person name="Xiao H."/>
            <person name="Shao Z."/>
            <person name="Jiang Y."/>
            <person name="Dole S."/>
            <person name="Zhao H."/>
        </authorList>
    </citation>
    <scope>NUCLEOTIDE SEQUENCE [LARGE SCALE GENOMIC DNA]</scope>
    <source>
        <strain evidence="5">SD108</strain>
    </source>
</reference>
<sequence length="975" mass="110939">MEKELSVIDGILANLAGIQSFYEFEYTHLSTFLQMLNHFQSESLTTKELSKANEVFKNKSGAEISEFKVKLQGVEKKIRQIKNEISSRTESRKKLIDLFNALKSVDFCDTSSSSAHLVQPDNFDQVADGGISLPIMEIREDLNDDGEVIGSEVKPYQSHENQLKKLLESKVDFKTGNSAYEKDGSNQTKEEEHKIEEIVDEDGVVVKSSFRFLGKKDGKPKKPENTVSEKETKGELESNTKNLETDVTSSNSKLTENHQRNYRPFMIREEIDEDGNIINSSMSQIPEIEDKNSDEIKRTESNEEVNEDQLAELFEDMGLEVPSEKKEEKIEEKIEELNEETSNEAADINNNVEENHADTGIPSIPQELAIQPNELYTLEMIADQLNQTECEDENDVVEDGKDFVNDDNVEDFEWPKINDVEDDDEVDMDSEEIQKRTLSNMFGSRGQNLFTQKLMDLRRTQSGNNSSNIETNSETVNQVTSSSNVVKPKKSTKKSVKFNSEIDVKNVPDIWDDIRKSNADNELLDKERKNVSLFKRSVSEKAELVENEHIAKENTRVIEKKLKENIPVISDIVERPIVETTLKTNKSNGIFKMFDSTSVRKQVDHQMPDVIEKQNLTKLAGKKSPSRFKLARVAEMGKKYQRTHVPVEGRKSLSDATKESLTHDSKHKDSEKLRDEDKDNAIRTPNAVLKKNLNSLTVQENKSSGSVQIQVPKDTNPLLANPSLDDEDYEVVRNEATETLFDDDDDMIEEEFVASDRTIAEKYIAETAKQDAVLDLGESDKESTFFPEYKNKEKNMNGGNTGQKVVESTLDYKSLSEDLDTMAKAYVLGLYDDDLETQGQVIEELKDFERHNEIVEQRSESKLHGRVQEINKNVEGYNEKLKGIAENDDTMVVNDIVENDMKEVLETNAIPDDDLDIELNDETMATQVALDYTKMRASMIHKYKGGFKETDKEKEFVRPEGSERVSRFKAARLGI</sequence>
<dbReference type="GO" id="GO:0005737">
    <property type="term" value="C:cytoplasm"/>
    <property type="evidence" value="ECO:0007669"/>
    <property type="project" value="TreeGrafter"/>
</dbReference>
<dbReference type="AlphaFoldDB" id="A0A099P028"/>
<feature type="coiled-coil region" evidence="1">
    <location>
        <begin position="323"/>
        <end position="351"/>
    </location>
</feature>
<name>A0A099P028_PICKU</name>
<dbReference type="InterPro" id="IPR024325">
    <property type="entry name" value="DUF3835"/>
</dbReference>
<evidence type="ECO:0000259" key="3">
    <source>
        <dbReference type="Pfam" id="PF12927"/>
    </source>
</evidence>
<dbReference type="PANTHER" id="PTHR12674:SF2">
    <property type="entry name" value="PREFOLDIN SUBUNIT 5"/>
    <property type="match status" value="1"/>
</dbReference>
<evidence type="ECO:0000256" key="1">
    <source>
        <dbReference type="SAM" id="Coils"/>
    </source>
</evidence>
<dbReference type="VEuPathDB" id="FungiDB:C5L36_0D03190"/>
<dbReference type="eggNOG" id="ENOG502QVS0">
    <property type="taxonomic scope" value="Eukaryota"/>
</dbReference>
<dbReference type="GO" id="GO:1990114">
    <property type="term" value="P:RNA polymerase II core complex assembly"/>
    <property type="evidence" value="ECO:0007669"/>
    <property type="project" value="TreeGrafter"/>
</dbReference>
<organism evidence="4 5">
    <name type="scientific">Pichia kudriavzevii</name>
    <name type="common">Yeast</name>
    <name type="synonym">Issatchenkia orientalis</name>
    <dbReference type="NCBI Taxonomy" id="4909"/>
    <lineage>
        <taxon>Eukaryota</taxon>
        <taxon>Fungi</taxon>
        <taxon>Dikarya</taxon>
        <taxon>Ascomycota</taxon>
        <taxon>Saccharomycotina</taxon>
        <taxon>Pichiomycetes</taxon>
        <taxon>Pichiales</taxon>
        <taxon>Pichiaceae</taxon>
        <taxon>Pichia</taxon>
    </lineage>
</organism>
<dbReference type="PANTHER" id="PTHR12674">
    <property type="entry name" value="PREFOLDIN SUBUNIT 5"/>
    <property type="match status" value="1"/>
</dbReference>
<feature type="compositionally biased region" description="Polar residues" evidence="2">
    <location>
        <begin position="239"/>
        <end position="254"/>
    </location>
</feature>
<dbReference type="InterPro" id="IPR011599">
    <property type="entry name" value="PFD_alpha_archaea"/>
</dbReference>
<feature type="compositionally biased region" description="Basic and acidic residues" evidence="2">
    <location>
        <begin position="214"/>
        <end position="238"/>
    </location>
</feature>
<protein>
    <recommendedName>
        <fullName evidence="3">DUF3835 domain-containing protein</fullName>
    </recommendedName>
</protein>
<feature type="region of interest" description="Disordered" evidence="2">
    <location>
        <begin position="641"/>
        <end position="685"/>
    </location>
</feature>
<feature type="domain" description="DUF3835" evidence="3">
    <location>
        <begin position="893"/>
        <end position="973"/>
    </location>
</feature>
<accession>A0A099P028</accession>
<dbReference type="EMBL" id="JQFK01000020">
    <property type="protein sequence ID" value="KGK38383.1"/>
    <property type="molecule type" value="Genomic_DNA"/>
</dbReference>
<feature type="region of interest" description="Disordered" evidence="2">
    <location>
        <begin position="461"/>
        <end position="488"/>
    </location>
</feature>
<evidence type="ECO:0000256" key="2">
    <source>
        <dbReference type="SAM" id="MobiDB-lite"/>
    </source>
</evidence>
<comment type="caution">
    <text evidence="4">The sequence shown here is derived from an EMBL/GenBank/DDBJ whole genome shotgun (WGS) entry which is preliminary data.</text>
</comment>
<keyword evidence="1" id="KW-0175">Coiled coil</keyword>
<proteinExistence type="predicted"/>
<dbReference type="GO" id="GO:0016272">
    <property type="term" value="C:prefoldin complex"/>
    <property type="evidence" value="ECO:0007669"/>
    <property type="project" value="InterPro"/>
</dbReference>
<dbReference type="Proteomes" id="UP000029867">
    <property type="component" value="Unassembled WGS sequence"/>
</dbReference>
<feature type="region of interest" description="Disordered" evidence="2">
    <location>
        <begin position="214"/>
        <end position="256"/>
    </location>
</feature>
<dbReference type="GO" id="GO:0051082">
    <property type="term" value="F:unfolded protein binding"/>
    <property type="evidence" value="ECO:0007669"/>
    <property type="project" value="InterPro"/>
</dbReference>
<dbReference type="GO" id="GO:1990113">
    <property type="term" value="P:RNA polymerase I assembly"/>
    <property type="evidence" value="ECO:0007669"/>
    <property type="project" value="TreeGrafter"/>
</dbReference>
<dbReference type="HOGENOM" id="CLU_304622_0_0_1"/>
<feature type="compositionally biased region" description="Low complexity" evidence="2">
    <location>
        <begin position="462"/>
        <end position="486"/>
    </location>
</feature>
<dbReference type="GO" id="GO:1990115">
    <property type="term" value="P:RNA polymerase III assembly"/>
    <property type="evidence" value="ECO:0007669"/>
    <property type="project" value="TreeGrafter"/>
</dbReference>
<gene>
    <name evidence="4" type="ORF">JL09_g2439</name>
</gene>
<dbReference type="GO" id="GO:0006457">
    <property type="term" value="P:protein folding"/>
    <property type="evidence" value="ECO:0007669"/>
    <property type="project" value="InterPro"/>
</dbReference>
<evidence type="ECO:0000313" key="5">
    <source>
        <dbReference type="Proteomes" id="UP000029867"/>
    </source>
</evidence>
<evidence type="ECO:0000313" key="4">
    <source>
        <dbReference type="EMBL" id="KGK38383.1"/>
    </source>
</evidence>